<accession>A0A561R2F3</accession>
<dbReference type="PANTHER" id="PTHR38340">
    <property type="entry name" value="S-LAYER PROTEIN"/>
    <property type="match status" value="1"/>
</dbReference>
<proteinExistence type="predicted"/>
<comment type="subcellular location">
    <subcellularLocation>
        <location evidence="1">Secreted</location>
    </subcellularLocation>
</comment>
<dbReference type="InterPro" id="IPR018511">
    <property type="entry name" value="Hemolysin-typ_Ca-bd_CS"/>
</dbReference>
<reference evidence="3 4" key="1">
    <citation type="submission" date="2019-06" db="EMBL/GenBank/DDBJ databases">
        <title>Sorghum-associated microbial communities from plants grown in Nebraska, USA.</title>
        <authorList>
            <person name="Schachtman D."/>
        </authorList>
    </citation>
    <scope>NUCLEOTIDE SEQUENCE [LARGE SCALE GENOMIC DNA]</scope>
    <source>
        <strain evidence="3 4">1225</strain>
    </source>
</reference>
<dbReference type="SUPFAM" id="SSF51120">
    <property type="entry name" value="beta-Roll"/>
    <property type="match status" value="2"/>
</dbReference>
<sequence>MANLQRYFPGGVNPDEYDPPIDGMDYMPMMDEMVDLSQDAVSGSSSTTQALLKLQNGIQFAINGSFTLDADGDVAAGTITGFQTFTSDGSLIETISKFTLSIANFKSLANEGGFSNVLYSIFSGNDTLKGGGGDDDLFGHNGNDKLIGGGGGDYLHGGRGKDTYDGGSGYDQLSFVERDTTGTHGVTIDASKGTAIDPWGNKETFKSIESFRGTLLDDTMKGSSGDDTFMGLKGDDKIDGGAGFDTVRYHRDANYGAKHGVKVDLTKGTAVDGFGDKDTLTSIEGVRGSDFADKLTGSAVKNTLRGDGGNDTLAGKGGNDYLIGGAGKDIFVFDTALSKTKNVDTIEDFSVKDDTFKLDNAIFTEITGTGKLSSAQFWASTSGKAHDASDRIIYDKDDGKLYYDSDGSGKAAAVLFATLSDGLKLTNADFLIF</sequence>
<dbReference type="PANTHER" id="PTHR38340:SF1">
    <property type="entry name" value="S-LAYER PROTEIN"/>
    <property type="match status" value="1"/>
</dbReference>
<dbReference type="PROSITE" id="PS00330">
    <property type="entry name" value="HEMOLYSIN_CALCIUM"/>
    <property type="match status" value="3"/>
</dbReference>
<protein>
    <submittedName>
        <fullName evidence="3">Hemolysin type calcium-binding protein</fullName>
    </submittedName>
</protein>
<dbReference type="Proteomes" id="UP000320653">
    <property type="component" value="Unassembled WGS sequence"/>
</dbReference>
<dbReference type="InterPro" id="IPR001343">
    <property type="entry name" value="Hemolysn_Ca-bd"/>
</dbReference>
<dbReference type="AlphaFoldDB" id="A0A561R2F3"/>
<gene>
    <name evidence="3" type="ORF">FHW37_102429</name>
</gene>
<dbReference type="GO" id="GO:0005509">
    <property type="term" value="F:calcium ion binding"/>
    <property type="evidence" value="ECO:0007669"/>
    <property type="project" value="InterPro"/>
</dbReference>
<keyword evidence="4" id="KW-1185">Reference proteome</keyword>
<evidence type="ECO:0000313" key="4">
    <source>
        <dbReference type="Proteomes" id="UP000320653"/>
    </source>
</evidence>
<name>A0A561R2F3_9HYPH</name>
<evidence type="ECO:0000256" key="2">
    <source>
        <dbReference type="ARBA" id="ARBA00022525"/>
    </source>
</evidence>
<keyword evidence="2" id="KW-0964">Secreted</keyword>
<dbReference type="EMBL" id="VIWP01000002">
    <property type="protein sequence ID" value="TWF56790.1"/>
    <property type="molecule type" value="Genomic_DNA"/>
</dbReference>
<dbReference type="RefSeq" id="WP_145634674.1">
    <property type="nucleotide sequence ID" value="NZ_VIWP01000002.1"/>
</dbReference>
<organism evidence="3 4">
    <name type="scientific">Neorhizobium alkalisoli</name>
    <dbReference type="NCBI Taxonomy" id="528178"/>
    <lineage>
        <taxon>Bacteria</taxon>
        <taxon>Pseudomonadati</taxon>
        <taxon>Pseudomonadota</taxon>
        <taxon>Alphaproteobacteria</taxon>
        <taxon>Hyphomicrobiales</taxon>
        <taxon>Rhizobiaceae</taxon>
        <taxon>Rhizobium/Agrobacterium group</taxon>
        <taxon>Neorhizobium</taxon>
    </lineage>
</organism>
<dbReference type="Pfam" id="PF00353">
    <property type="entry name" value="HemolysinCabind"/>
    <property type="match status" value="3"/>
</dbReference>
<dbReference type="InterPro" id="IPR011049">
    <property type="entry name" value="Serralysin-like_metalloprot_C"/>
</dbReference>
<dbReference type="OrthoDB" id="8283528at2"/>
<dbReference type="InterPro" id="IPR050557">
    <property type="entry name" value="RTX_toxin/Mannuronan_C5-epim"/>
</dbReference>
<dbReference type="Gene3D" id="2.150.10.10">
    <property type="entry name" value="Serralysin-like metalloprotease, C-terminal"/>
    <property type="match status" value="3"/>
</dbReference>
<evidence type="ECO:0000313" key="3">
    <source>
        <dbReference type="EMBL" id="TWF56790.1"/>
    </source>
</evidence>
<evidence type="ECO:0000256" key="1">
    <source>
        <dbReference type="ARBA" id="ARBA00004613"/>
    </source>
</evidence>
<comment type="caution">
    <text evidence="3">The sequence shown here is derived from an EMBL/GenBank/DDBJ whole genome shotgun (WGS) entry which is preliminary data.</text>
</comment>
<dbReference type="PRINTS" id="PR00313">
    <property type="entry name" value="CABNDNGRPT"/>
</dbReference>
<dbReference type="GO" id="GO:0005576">
    <property type="term" value="C:extracellular region"/>
    <property type="evidence" value="ECO:0007669"/>
    <property type="project" value="UniProtKB-SubCell"/>
</dbReference>